<dbReference type="AlphaFoldDB" id="A0A2P6V2S7"/>
<dbReference type="Pfam" id="PF04882">
    <property type="entry name" value="Peroxin-3"/>
    <property type="match status" value="1"/>
</dbReference>
<dbReference type="GO" id="GO:0005778">
    <property type="term" value="C:peroxisomal membrane"/>
    <property type="evidence" value="ECO:0007669"/>
    <property type="project" value="InterPro"/>
</dbReference>
<dbReference type="InterPro" id="IPR011012">
    <property type="entry name" value="Longin-like_dom_sf"/>
</dbReference>
<keyword evidence="2" id="KW-0472">Membrane</keyword>
<feature type="compositionally biased region" description="Gly residues" evidence="1">
    <location>
        <begin position="193"/>
        <end position="210"/>
    </location>
</feature>
<dbReference type="Gene3D" id="3.30.450.70">
    <property type="match status" value="1"/>
</dbReference>
<dbReference type="SUPFAM" id="SSF64356">
    <property type="entry name" value="SNARE-like"/>
    <property type="match status" value="1"/>
</dbReference>
<keyword evidence="2" id="KW-0812">Transmembrane</keyword>
<dbReference type="InterPro" id="IPR006966">
    <property type="entry name" value="Peroxin-3"/>
</dbReference>
<evidence type="ECO:0000256" key="1">
    <source>
        <dbReference type="SAM" id="MobiDB-lite"/>
    </source>
</evidence>
<protein>
    <submittedName>
        <fullName evidence="3">Trafficking particle complex subunit 2-like</fullName>
    </submittedName>
</protein>
<dbReference type="Pfam" id="PF04628">
    <property type="entry name" value="Sedlin_N"/>
    <property type="match status" value="1"/>
</dbReference>
<dbReference type="GO" id="GO:0045046">
    <property type="term" value="P:protein import into peroxisome membrane"/>
    <property type="evidence" value="ECO:0007669"/>
    <property type="project" value="TreeGrafter"/>
</dbReference>
<feature type="region of interest" description="Disordered" evidence="1">
    <location>
        <begin position="190"/>
        <end position="211"/>
    </location>
</feature>
<reference evidence="3 4" key="1">
    <citation type="journal article" date="2018" name="Plant J.">
        <title>Genome sequences of Chlorella sorokiniana UTEX 1602 and Micractinium conductrix SAG 241.80: implications to maltose excretion by a green alga.</title>
        <authorList>
            <person name="Arriola M.B."/>
            <person name="Velmurugan N."/>
            <person name="Zhang Y."/>
            <person name="Plunkett M.H."/>
            <person name="Hondzo H."/>
            <person name="Barney B.M."/>
        </authorList>
    </citation>
    <scope>NUCLEOTIDE SEQUENCE [LARGE SCALE GENOMIC DNA]</scope>
    <source>
        <strain evidence="3 4">SAG 241.80</strain>
    </source>
</reference>
<dbReference type="Proteomes" id="UP000239649">
    <property type="component" value="Unassembled WGS sequence"/>
</dbReference>
<keyword evidence="4" id="KW-1185">Reference proteome</keyword>
<dbReference type="OrthoDB" id="10252102at2759"/>
<accession>A0A2P6V2S7</accession>
<keyword evidence="2" id="KW-1133">Transmembrane helix</keyword>
<comment type="caution">
    <text evidence="3">The sequence shown here is derived from an EMBL/GenBank/DDBJ whole genome shotgun (WGS) entry which is preliminary data.</text>
</comment>
<gene>
    <name evidence="3" type="ORF">C2E20_8071</name>
</gene>
<dbReference type="STRING" id="554055.A0A2P6V2S7"/>
<dbReference type="GO" id="GO:0030674">
    <property type="term" value="F:protein-macromolecule adaptor activity"/>
    <property type="evidence" value="ECO:0007669"/>
    <property type="project" value="TreeGrafter"/>
</dbReference>
<evidence type="ECO:0000313" key="3">
    <source>
        <dbReference type="EMBL" id="PSC68364.1"/>
    </source>
</evidence>
<name>A0A2P6V2S7_9CHLO</name>
<dbReference type="PANTHER" id="PTHR28080">
    <property type="entry name" value="PEROXISOMAL BIOGENESIS FACTOR 3"/>
    <property type="match status" value="1"/>
</dbReference>
<dbReference type="CDD" id="cd14825">
    <property type="entry name" value="TRAPPC2_sedlin"/>
    <property type="match status" value="1"/>
</dbReference>
<organism evidence="3 4">
    <name type="scientific">Micractinium conductrix</name>
    <dbReference type="NCBI Taxonomy" id="554055"/>
    <lineage>
        <taxon>Eukaryota</taxon>
        <taxon>Viridiplantae</taxon>
        <taxon>Chlorophyta</taxon>
        <taxon>core chlorophytes</taxon>
        <taxon>Trebouxiophyceae</taxon>
        <taxon>Chlorellales</taxon>
        <taxon>Chlorellaceae</taxon>
        <taxon>Chlorella clade</taxon>
        <taxon>Micractinium</taxon>
    </lineage>
</organism>
<dbReference type="EMBL" id="LHPF02000038">
    <property type="protein sequence ID" value="PSC68364.1"/>
    <property type="molecule type" value="Genomic_DNA"/>
</dbReference>
<proteinExistence type="predicted"/>
<sequence length="556" mass="58313">MAAGGAPPLQLVIVGAEDVPLYEADLSAKSTDAGGREERPQYLYHFVLHAALDAVEEQEWGSSSMHLGVVDRFNNLQVSAFTTASHVRFLLLHDGRSDDLVKSFFRDMYELYLRVMLNPFHTPTTKITAPLFHHKVRQLARNYFRRVMMERWRRNQRRILGLAAAGAVGAGAAYAVYRWWWSVDDSGNRESGRAGGSGDSSGAGGSGGGVLIDPQGRAGASQLDADAHLQHHFESIQDIADGTTLPSLLPALSRALAAAADVEAPLERLRRAKEGTAPLSPEAKLAAWEELRAAAFTRAAGAALLLPLLDAFVRVQLNILGRHLYLESAVEGSGMQRPSGLPKLSAPSQERFLSYAEHLAQQGAGDLLAAVRRAAEARLAGVSLQDAVAAPQVQHLLADITGDAAAAVTGGAGSSSGGGASSRGWAAFLLPPPAEVAASLAPRAPDDRAVLLGADTMLVDARVVEQLAAEAEAVAGGAEFAAALAAAQREMLAAAARQLGASMGPAPLPLAKAVPLVAALGADLLASPALRPQLARLEPVRSLSARVYGCCFCADA</sequence>
<dbReference type="PANTHER" id="PTHR28080:SF1">
    <property type="entry name" value="PEROXISOMAL BIOGENESIS FACTOR 3"/>
    <property type="match status" value="1"/>
</dbReference>
<evidence type="ECO:0000256" key="2">
    <source>
        <dbReference type="SAM" id="Phobius"/>
    </source>
</evidence>
<evidence type="ECO:0000313" key="4">
    <source>
        <dbReference type="Proteomes" id="UP000239649"/>
    </source>
</evidence>
<dbReference type="GO" id="GO:0006888">
    <property type="term" value="P:endoplasmic reticulum to Golgi vesicle-mediated transport"/>
    <property type="evidence" value="ECO:0007669"/>
    <property type="project" value="InterPro"/>
</dbReference>
<dbReference type="InterPro" id="IPR006722">
    <property type="entry name" value="Sedlin"/>
</dbReference>
<feature type="transmembrane region" description="Helical" evidence="2">
    <location>
        <begin position="159"/>
        <end position="181"/>
    </location>
</feature>